<gene>
    <name evidence="3" type="ORF">SAMN05216377_106268</name>
</gene>
<keyword evidence="4" id="KW-1185">Reference proteome</keyword>
<dbReference type="NCBIfam" id="NF006109">
    <property type="entry name" value="PRK08260.1"/>
    <property type="match status" value="1"/>
</dbReference>
<name>A0A1G7NKD6_PSEOR</name>
<dbReference type="AlphaFoldDB" id="A0A1G7NKD6"/>
<dbReference type="RefSeq" id="WP_093082415.1">
    <property type="nucleotide sequence ID" value="NZ_FNBE01000006.1"/>
</dbReference>
<reference evidence="3 4" key="1">
    <citation type="submission" date="2016-10" db="EMBL/GenBank/DDBJ databases">
        <authorList>
            <person name="de Groot N.N."/>
        </authorList>
    </citation>
    <scope>NUCLEOTIDE SEQUENCE [LARGE SCALE GENOMIC DNA]</scope>
    <source>
        <strain evidence="3 4">CGMCC 4.3143</strain>
    </source>
</reference>
<dbReference type="OrthoDB" id="9777711at2"/>
<dbReference type="GO" id="GO:0003824">
    <property type="term" value="F:catalytic activity"/>
    <property type="evidence" value="ECO:0007669"/>
    <property type="project" value="UniProtKB-ARBA"/>
</dbReference>
<accession>A0A1G7NKD6</accession>
<dbReference type="Pfam" id="PF00378">
    <property type="entry name" value="ECH_1"/>
    <property type="match status" value="2"/>
</dbReference>
<dbReference type="InterPro" id="IPR001753">
    <property type="entry name" value="Enoyl-CoA_hydra/iso"/>
</dbReference>
<dbReference type="Gene3D" id="3.90.226.10">
    <property type="entry name" value="2-enoyl-CoA Hydratase, Chain A, domain 1"/>
    <property type="match status" value="1"/>
</dbReference>
<dbReference type="InterPro" id="IPR029045">
    <property type="entry name" value="ClpP/crotonase-like_dom_sf"/>
</dbReference>
<dbReference type="EMBL" id="FNBE01000006">
    <property type="protein sequence ID" value="SDF74411.1"/>
    <property type="molecule type" value="Genomic_DNA"/>
</dbReference>
<dbReference type="SUPFAM" id="SSF52096">
    <property type="entry name" value="ClpP/crotonase"/>
    <property type="match status" value="1"/>
</dbReference>
<dbReference type="STRING" id="366584.SAMN05216377_106268"/>
<dbReference type="Proteomes" id="UP000198967">
    <property type="component" value="Unassembled WGS sequence"/>
</dbReference>
<dbReference type="InterPro" id="IPR051053">
    <property type="entry name" value="ECH/Chromodomain_protein"/>
</dbReference>
<protein>
    <submittedName>
        <fullName evidence="3">Enoyl-CoA hydratase/carnithine racemase</fullName>
    </submittedName>
</protein>
<dbReference type="Gene3D" id="1.10.12.10">
    <property type="entry name" value="Lyase 2-enoyl-coa Hydratase, Chain A, domain 2"/>
    <property type="match status" value="1"/>
</dbReference>
<organism evidence="3 4">
    <name type="scientific">Pseudonocardia oroxyli</name>
    <dbReference type="NCBI Taxonomy" id="366584"/>
    <lineage>
        <taxon>Bacteria</taxon>
        <taxon>Bacillati</taxon>
        <taxon>Actinomycetota</taxon>
        <taxon>Actinomycetes</taxon>
        <taxon>Pseudonocardiales</taxon>
        <taxon>Pseudonocardiaceae</taxon>
        <taxon>Pseudonocardia</taxon>
    </lineage>
</organism>
<proteinExistence type="inferred from homology"/>
<evidence type="ECO:0000313" key="3">
    <source>
        <dbReference type="EMBL" id="SDF74411.1"/>
    </source>
</evidence>
<dbReference type="InterPro" id="IPR014748">
    <property type="entry name" value="Enoyl-CoA_hydra_C"/>
</dbReference>
<comment type="similarity">
    <text evidence="1">Belongs to the enoyl-CoA hydratase/isomerase family.</text>
</comment>
<dbReference type="CDD" id="cd06558">
    <property type="entry name" value="crotonase-like"/>
    <property type="match status" value="1"/>
</dbReference>
<dbReference type="PANTHER" id="PTHR43684:SF4">
    <property type="entry name" value="ENOYL-COA HYDRATASE_ISOMERASE FAMILY PROTEIN (AFU_ORTHOLOGUE AFUA_1G01890)"/>
    <property type="match status" value="1"/>
</dbReference>
<sequence length="313" mass="33104">MTTASSPTPPPASAAVPRQTYTEIAYEVADRVATITLDRPDRLNAFTGTMMRELVEAYRAADADDDVRAVVVTGRGRGFCAGADLGRGGATFDADDPARRADRGDIGTVGGVPRDGGGIASLATAACRKPVIAAINGPCVGVGATMTLPMDIRIASETARFGFVFARRGLVPEAASSWFLPRIVGISQAMEWVATGRVFDAQEALAGRLVSKVLPPDRLLPHAYALAAEIVENTSAVSVALSKQMLWSMLGESTPWAAHRVDSAAIYARGRSADAREGVTSFLEKRPPAYPDTVGADYPDVLEPWPTRPADMD</sequence>
<evidence type="ECO:0000313" key="4">
    <source>
        <dbReference type="Proteomes" id="UP000198967"/>
    </source>
</evidence>
<evidence type="ECO:0000256" key="2">
    <source>
        <dbReference type="SAM" id="MobiDB-lite"/>
    </source>
</evidence>
<dbReference type="PANTHER" id="PTHR43684">
    <property type="match status" value="1"/>
</dbReference>
<evidence type="ECO:0000256" key="1">
    <source>
        <dbReference type="ARBA" id="ARBA00005254"/>
    </source>
</evidence>
<feature type="region of interest" description="Disordered" evidence="2">
    <location>
        <begin position="293"/>
        <end position="313"/>
    </location>
</feature>